<feature type="signal peptide" evidence="7">
    <location>
        <begin position="1"/>
        <end position="17"/>
    </location>
</feature>
<dbReference type="GO" id="GO:0008889">
    <property type="term" value="F:glycerophosphodiester phosphodiesterase activity"/>
    <property type="evidence" value="ECO:0007669"/>
    <property type="project" value="UniProtKB-EC"/>
</dbReference>
<dbReference type="CDD" id="cd08600">
    <property type="entry name" value="GDPD_EcGlpQ_like"/>
    <property type="match status" value="1"/>
</dbReference>
<keyword evidence="4" id="KW-0319">Glycerol metabolism</keyword>
<evidence type="ECO:0000256" key="3">
    <source>
        <dbReference type="ARBA" id="ARBA00022729"/>
    </source>
</evidence>
<feature type="domain" description="GP-PDE" evidence="8">
    <location>
        <begin position="31"/>
        <end position="356"/>
    </location>
</feature>
<accession>A0A836MEV7</accession>
<dbReference type="NCBIfam" id="NF008354">
    <property type="entry name" value="PRK11143.1"/>
    <property type="match status" value="1"/>
</dbReference>
<dbReference type="Gene3D" id="3.20.20.190">
    <property type="entry name" value="Phosphatidylinositol (PI) phosphodiesterase"/>
    <property type="match status" value="1"/>
</dbReference>
<proteinExistence type="inferred from homology"/>
<dbReference type="PANTHER" id="PTHR43620">
    <property type="entry name" value="GLYCEROPHOSPHORYL DIESTER PHOSPHODIESTERASE"/>
    <property type="match status" value="1"/>
</dbReference>
<dbReference type="SUPFAM" id="SSF51695">
    <property type="entry name" value="PLC-like phosphodiesterases"/>
    <property type="match status" value="1"/>
</dbReference>
<dbReference type="GO" id="GO:0006629">
    <property type="term" value="P:lipid metabolic process"/>
    <property type="evidence" value="ECO:0007669"/>
    <property type="project" value="InterPro"/>
</dbReference>
<dbReference type="GO" id="GO:0006071">
    <property type="term" value="P:glycerol metabolic process"/>
    <property type="evidence" value="ECO:0007669"/>
    <property type="project" value="UniProtKB-KW"/>
</dbReference>
<gene>
    <name evidence="9" type="ORF">HPS10_03080</name>
</gene>
<evidence type="ECO:0000256" key="1">
    <source>
        <dbReference type="ARBA" id="ARBA00007277"/>
    </source>
</evidence>
<reference evidence="9 10" key="1">
    <citation type="submission" date="2014-02" db="EMBL/GenBank/DDBJ databases">
        <title>Comparative genomics of Haemophilus parasuis isolated from pig lungs.</title>
        <authorList>
            <person name="Kittichotirat W."/>
            <person name="Bumgarner R.E."/>
            <person name="Lawrence P."/>
        </authorList>
    </citation>
    <scope>NUCLEOTIDE SEQUENCE [LARGE SCALE GENOMIC DNA]</scope>
    <source>
        <strain evidence="9 10">HPS10</strain>
    </source>
</reference>
<protein>
    <recommendedName>
        <fullName evidence="2">glycerophosphodiester phosphodiesterase</fullName>
        <ecNumber evidence="2">3.1.4.46</ecNumber>
    </recommendedName>
</protein>
<dbReference type="Proteomes" id="UP000027036">
    <property type="component" value="Unassembled WGS sequence"/>
</dbReference>
<dbReference type="PROSITE" id="PS51704">
    <property type="entry name" value="GP_PDE"/>
    <property type="match status" value="1"/>
</dbReference>
<dbReference type="PROSITE" id="PS51257">
    <property type="entry name" value="PROKAR_LIPOPROTEIN"/>
    <property type="match status" value="1"/>
</dbReference>
<dbReference type="InterPro" id="IPR017946">
    <property type="entry name" value="PLC-like_Pdiesterase_TIM-brl"/>
</dbReference>
<evidence type="ECO:0000256" key="4">
    <source>
        <dbReference type="ARBA" id="ARBA00022798"/>
    </source>
</evidence>
<comment type="similarity">
    <text evidence="1">Belongs to the glycerophosphoryl diester phosphodiesterase family.</text>
</comment>
<keyword evidence="5" id="KW-0378">Hydrolase</keyword>
<organism evidence="9 10">
    <name type="scientific">Glaesserella parasuis HPS10</name>
    <dbReference type="NCBI Taxonomy" id="1450514"/>
    <lineage>
        <taxon>Bacteria</taxon>
        <taxon>Pseudomonadati</taxon>
        <taxon>Pseudomonadota</taxon>
        <taxon>Gammaproteobacteria</taxon>
        <taxon>Pasteurellales</taxon>
        <taxon>Pasteurellaceae</taxon>
        <taxon>Glaesserella</taxon>
    </lineage>
</organism>
<dbReference type="RefSeq" id="WP_051611613.1">
    <property type="nucleotide sequence ID" value="NZ_JDSO01000034.1"/>
</dbReference>
<comment type="caution">
    <text evidence="9">The sequence shown here is derived from an EMBL/GenBank/DDBJ whole genome shotgun (WGS) entry which is preliminary data.</text>
</comment>
<dbReference type="InterPro" id="IPR030395">
    <property type="entry name" value="GP_PDE_dom"/>
</dbReference>
<evidence type="ECO:0000256" key="7">
    <source>
        <dbReference type="SAM" id="SignalP"/>
    </source>
</evidence>
<dbReference type="GO" id="GO:0042597">
    <property type="term" value="C:periplasmic space"/>
    <property type="evidence" value="ECO:0007669"/>
    <property type="project" value="TreeGrafter"/>
</dbReference>
<dbReference type="EC" id="3.1.4.46" evidence="2"/>
<evidence type="ECO:0000256" key="5">
    <source>
        <dbReference type="ARBA" id="ARBA00022801"/>
    </source>
</evidence>
<evidence type="ECO:0000256" key="6">
    <source>
        <dbReference type="ARBA" id="ARBA00047512"/>
    </source>
</evidence>
<evidence type="ECO:0000313" key="10">
    <source>
        <dbReference type="Proteomes" id="UP000027036"/>
    </source>
</evidence>
<evidence type="ECO:0000313" key="9">
    <source>
        <dbReference type="EMBL" id="KDB48554.1"/>
    </source>
</evidence>
<dbReference type="AlphaFoldDB" id="A0A836MEV7"/>
<dbReference type="Pfam" id="PF03009">
    <property type="entry name" value="GDPD"/>
    <property type="match status" value="1"/>
</dbReference>
<keyword evidence="3 7" id="KW-0732">Signal</keyword>
<dbReference type="PANTHER" id="PTHR43620:SF7">
    <property type="entry name" value="GLYCEROPHOSPHODIESTER PHOSPHODIESTERASE GDPD5-RELATED"/>
    <property type="match status" value="1"/>
</dbReference>
<evidence type="ECO:0000259" key="8">
    <source>
        <dbReference type="PROSITE" id="PS51704"/>
    </source>
</evidence>
<comment type="catalytic activity">
    <reaction evidence="6">
        <text>a sn-glycero-3-phosphodiester + H2O = an alcohol + sn-glycerol 3-phosphate + H(+)</text>
        <dbReference type="Rhea" id="RHEA:12969"/>
        <dbReference type="ChEBI" id="CHEBI:15377"/>
        <dbReference type="ChEBI" id="CHEBI:15378"/>
        <dbReference type="ChEBI" id="CHEBI:30879"/>
        <dbReference type="ChEBI" id="CHEBI:57597"/>
        <dbReference type="ChEBI" id="CHEBI:83408"/>
        <dbReference type="EC" id="3.1.4.46"/>
    </reaction>
</comment>
<evidence type="ECO:0000256" key="2">
    <source>
        <dbReference type="ARBA" id="ARBA00012247"/>
    </source>
</evidence>
<dbReference type="EMBL" id="JDSO01000034">
    <property type="protein sequence ID" value="KDB48554.1"/>
    <property type="molecule type" value="Genomic_DNA"/>
</dbReference>
<feature type="chain" id="PRO_5032578501" description="glycerophosphodiester phosphodiesterase" evidence="7">
    <location>
        <begin position="18"/>
        <end position="378"/>
    </location>
</feature>
<name>A0A836MEV7_GLAPU</name>
<sequence>MKLTKFALGLVATAVLAGCSTSTPVATQSDKLIIAHRGASGYLPEHTLESKALAFGQQADYLEQDLAMTKDNRLVVIHDHFLDGLTDVAKKFPNRARKDGRYYVADFTLKEIQTLEMTENFKVEDGKQVQVYPNRFPMWKSDFKIHTFEDEIEFIQGLEKSTGKKIGIYPEIKAPWLHHQEGKDIALETLKVLKKYGYDQKSDLVYLQTFDFNELKRIKTELLPKLGMDVKLVQLVAYTDWHETEEKDKSGKWVNYNYDWMFKPGAMAEVAKYADGVGPGWYMLIDKEKSKVGNIVYTRLVKELAQYKMELHPYTVRKDALPEFFTNIDEMYDALLNKAGATGVFTDFPDTGVEFLKKKVNKNGLDYKFFNSPHYLWM</sequence>
<dbReference type="FunFam" id="3.20.20.190:FF:000009">
    <property type="entry name" value="Glycerophosphodiester phosphodiesterase, periplasmic"/>
    <property type="match status" value="1"/>
</dbReference>